<evidence type="ECO:0000313" key="1">
    <source>
        <dbReference type="EMBL" id="OSD02678.1"/>
    </source>
</evidence>
<sequence length="213" mass="23828">MPPPTCRPSSCPEPIRGRHGGKSGCELWRVELEVVVDDRLRLLLCVIRELGPRWYWLMREESDLLYGRVDESSSVYGKASCVRRSMVAHAFILDYIPTPVAPVIMTRMVNDVLCVCMKWSLRRLMKVDCGTKGSGCCGIVTAYGHARTIDTRARIDDCACVRMHLVNRGQRAGCVHRGVKPIGQHSTMQPILMPTVPGRGMVDLLGQLHILET</sequence>
<dbReference type="AlphaFoldDB" id="A0A1Y2INI6"/>
<gene>
    <name evidence="1" type="ORF">PYCCODRAFT_332823</name>
</gene>
<reference evidence="1 2" key="1">
    <citation type="journal article" date="2015" name="Biotechnol. Biofuels">
        <title>Enhanced degradation of softwood versus hardwood by the white-rot fungus Pycnoporus coccineus.</title>
        <authorList>
            <person name="Couturier M."/>
            <person name="Navarro D."/>
            <person name="Chevret D."/>
            <person name="Henrissat B."/>
            <person name="Piumi F."/>
            <person name="Ruiz-Duenas F.J."/>
            <person name="Martinez A.T."/>
            <person name="Grigoriev I.V."/>
            <person name="Riley R."/>
            <person name="Lipzen A."/>
            <person name="Berrin J.G."/>
            <person name="Master E.R."/>
            <person name="Rosso M.N."/>
        </authorList>
    </citation>
    <scope>NUCLEOTIDE SEQUENCE [LARGE SCALE GENOMIC DNA]</scope>
    <source>
        <strain evidence="1 2">BRFM310</strain>
    </source>
</reference>
<accession>A0A1Y2INI6</accession>
<name>A0A1Y2INI6_TRAC3</name>
<dbReference type="EMBL" id="KZ084104">
    <property type="protein sequence ID" value="OSD02678.1"/>
    <property type="molecule type" value="Genomic_DNA"/>
</dbReference>
<keyword evidence="2" id="KW-1185">Reference proteome</keyword>
<protein>
    <submittedName>
        <fullName evidence="1">Uncharacterized protein</fullName>
    </submittedName>
</protein>
<organism evidence="1 2">
    <name type="scientific">Trametes coccinea (strain BRFM310)</name>
    <name type="common">Pycnoporus coccineus</name>
    <dbReference type="NCBI Taxonomy" id="1353009"/>
    <lineage>
        <taxon>Eukaryota</taxon>
        <taxon>Fungi</taxon>
        <taxon>Dikarya</taxon>
        <taxon>Basidiomycota</taxon>
        <taxon>Agaricomycotina</taxon>
        <taxon>Agaricomycetes</taxon>
        <taxon>Polyporales</taxon>
        <taxon>Polyporaceae</taxon>
        <taxon>Trametes</taxon>
    </lineage>
</organism>
<proteinExistence type="predicted"/>
<evidence type="ECO:0000313" key="2">
    <source>
        <dbReference type="Proteomes" id="UP000193067"/>
    </source>
</evidence>
<dbReference type="Proteomes" id="UP000193067">
    <property type="component" value="Unassembled WGS sequence"/>
</dbReference>